<name>A0AAV4ZL84_9HYPH</name>
<organism evidence="2 3">
    <name type="scientific">Methylobacterium hispanicum</name>
    <dbReference type="NCBI Taxonomy" id="270350"/>
    <lineage>
        <taxon>Bacteria</taxon>
        <taxon>Pseudomonadati</taxon>
        <taxon>Pseudomonadota</taxon>
        <taxon>Alphaproteobacteria</taxon>
        <taxon>Hyphomicrobiales</taxon>
        <taxon>Methylobacteriaceae</taxon>
        <taxon>Methylobacterium</taxon>
    </lineage>
</organism>
<evidence type="ECO:0000313" key="3">
    <source>
        <dbReference type="Proteomes" id="UP001055247"/>
    </source>
</evidence>
<protein>
    <recommendedName>
        <fullName evidence="4">Ig-like domain-containing protein</fullName>
    </recommendedName>
</protein>
<accession>A0AAV4ZL84</accession>
<reference evidence="2" key="1">
    <citation type="journal article" date="2016" name="Front. Microbiol.">
        <title>Genome Sequence of the Piezophilic, Mesophilic Sulfate-Reducing Bacterium Desulfovibrio indicus J2T.</title>
        <authorList>
            <person name="Cao J."/>
            <person name="Maignien L."/>
            <person name="Shao Z."/>
            <person name="Alain K."/>
            <person name="Jebbar M."/>
        </authorList>
    </citation>
    <scope>NUCLEOTIDE SEQUENCE</scope>
    <source>
        <strain evidence="2">DSM 16372</strain>
    </source>
</reference>
<reference evidence="2" key="2">
    <citation type="submission" date="2021-08" db="EMBL/GenBank/DDBJ databases">
        <authorList>
            <person name="Tani A."/>
            <person name="Ola A."/>
            <person name="Ogura Y."/>
            <person name="Katsura K."/>
            <person name="Hayashi T."/>
        </authorList>
    </citation>
    <scope>NUCLEOTIDE SEQUENCE</scope>
    <source>
        <strain evidence="2">DSM 16372</strain>
    </source>
</reference>
<proteinExistence type="predicted"/>
<gene>
    <name evidence="2" type="ORF">BHAOGJBA_2603</name>
</gene>
<dbReference type="Proteomes" id="UP001055247">
    <property type="component" value="Unassembled WGS sequence"/>
</dbReference>
<evidence type="ECO:0000313" key="2">
    <source>
        <dbReference type="EMBL" id="GJD89078.1"/>
    </source>
</evidence>
<evidence type="ECO:0000256" key="1">
    <source>
        <dbReference type="SAM" id="SignalP"/>
    </source>
</evidence>
<evidence type="ECO:0008006" key="4">
    <source>
        <dbReference type="Google" id="ProtNLM"/>
    </source>
</evidence>
<keyword evidence="3" id="KW-1185">Reference proteome</keyword>
<dbReference type="AlphaFoldDB" id="A0AAV4ZL84"/>
<feature type="signal peptide" evidence="1">
    <location>
        <begin position="1"/>
        <end position="28"/>
    </location>
</feature>
<dbReference type="EMBL" id="BPQO01000009">
    <property type="protein sequence ID" value="GJD89078.1"/>
    <property type="molecule type" value="Genomic_DNA"/>
</dbReference>
<feature type="chain" id="PRO_5043551363" description="Ig-like domain-containing protein" evidence="1">
    <location>
        <begin position="29"/>
        <end position="117"/>
    </location>
</feature>
<keyword evidence="1" id="KW-0732">Signal</keyword>
<sequence length="117" mass="12942">MLGRLFSTMRRLVSACLIGFTLGAPARAQGGAPAKVQPRAPAPTTRILTCPEAIALVKQQGDIVLVPPKGAPERFVRDRSFCAFSEIAELRFLPTRDNPQCPVGYRCREPGFEEWDW</sequence>
<comment type="caution">
    <text evidence="2">The sequence shown here is derived from an EMBL/GenBank/DDBJ whole genome shotgun (WGS) entry which is preliminary data.</text>
</comment>